<evidence type="ECO:0000313" key="6">
    <source>
        <dbReference type="RefSeq" id="XP_022634538.1"/>
    </source>
</evidence>
<dbReference type="Proteomes" id="UP000087766">
    <property type="component" value="Chromosome 2"/>
</dbReference>
<evidence type="ECO:0000256" key="3">
    <source>
        <dbReference type="SAM" id="MobiDB-lite"/>
    </source>
</evidence>
<dbReference type="GeneID" id="106756528"/>
<dbReference type="Pfam" id="PF21274">
    <property type="entry name" value="Rng_hyd_C"/>
    <property type="match status" value="1"/>
</dbReference>
<name>A0A3Q0ERU9_VIGRR</name>
<dbReference type="GO" id="GO:0005739">
    <property type="term" value="C:mitochondrion"/>
    <property type="evidence" value="ECO:0007669"/>
    <property type="project" value="TreeGrafter"/>
</dbReference>
<evidence type="ECO:0000256" key="2">
    <source>
        <dbReference type="ARBA" id="ARBA00022827"/>
    </source>
</evidence>
<dbReference type="GO" id="GO:0071949">
    <property type="term" value="F:FAD binding"/>
    <property type="evidence" value="ECO:0007669"/>
    <property type="project" value="InterPro"/>
</dbReference>
<dbReference type="InterPro" id="IPR050641">
    <property type="entry name" value="RIFMO-like"/>
</dbReference>
<dbReference type="GO" id="GO:0016709">
    <property type="term" value="F:oxidoreductase activity, acting on paired donors, with incorporation or reduction of molecular oxygen, NAD(P)H as one donor, and incorporation of one atom of oxygen"/>
    <property type="evidence" value="ECO:0007669"/>
    <property type="project" value="UniProtKB-ARBA"/>
</dbReference>
<dbReference type="SUPFAM" id="SSF51905">
    <property type="entry name" value="FAD/NAD(P)-binding domain"/>
    <property type="match status" value="1"/>
</dbReference>
<gene>
    <name evidence="6" type="primary">LOC106756528</name>
</gene>
<dbReference type="Gene3D" id="3.30.9.10">
    <property type="entry name" value="D-Amino Acid Oxidase, subunit A, domain 2"/>
    <property type="match status" value="1"/>
</dbReference>
<reference evidence="5" key="1">
    <citation type="journal article" date="2014" name="Nat. Commun.">
        <title>Genome sequence of mungbean and insights into evolution within Vigna species.</title>
        <authorList>
            <person name="Kang Y.J."/>
            <person name="Kim S.K."/>
            <person name="Kim M.Y."/>
            <person name="Lestari P."/>
            <person name="Kim K.H."/>
            <person name="Ha B.K."/>
            <person name="Jun T.H."/>
            <person name="Hwang W.J."/>
            <person name="Lee T."/>
            <person name="Lee J."/>
            <person name="Shim S."/>
            <person name="Yoon M.Y."/>
            <person name="Jang Y.E."/>
            <person name="Han K.S."/>
            <person name="Taeprayoon P."/>
            <person name="Yoon N."/>
            <person name="Somta P."/>
            <person name="Tanya P."/>
            <person name="Kim K.S."/>
            <person name="Gwag J.G."/>
            <person name="Moon J.K."/>
            <person name="Lee Y.H."/>
            <person name="Park B.S."/>
            <person name="Bombarely A."/>
            <person name="Doyle J.J."/>
            <person name="Jackson S.A."/>
            <person name="Schafleitner R."/>
            <person name="Srinives P."/>
            <person name="Varshney R.K."/>
            <person name="Lee S.H."/>
        </authorList>
    </citation>
    <scope>NUCLEOTIDE SEQUENCE [LARGE SCALE GENOMIC DNA]</scope>
    <source>
        <strain evidence="5">cv. VC1973A</strain>
    </source>
</reference>
<dbReference type="RefSeq" id="XP_022634538.1">
    <property type="nucleotide sequence ID" value="XM_022778817.1"/>
</dbReference>
<dbReference type="Gene3D" id="3.50.50.60">
    <property type="entry name" value="FAD/NAD(P)-binding domain"/>
    <property type="match status" value="2"/>
</dbReference>
<accession>A0A3Q0ERU9</accession>
<dbReference type="GO" id="GO:0006744">
    <property type="term" value="P:ubiquinone biosynthetic process"/>
    <property type="evidence" value="ECO:0007669"/>
    <property type="project" value="TreeGrafter"/>
</dbReference>
<dbReference type="AlphaFoldDB" id="A0A3Q0ERU9"/>
<keyword evidence="2" id="KW-0274">FAD</keyword>
<evidence type="ECO:0000313" key="5">
    <source>
        <dbReference type="Proteomes" id="UP000087766"/>
    </source>
</evidence>
<reference evidence="6" key="2">
    <citation type="submission" date="2025-08" db="UniProtKB">
        <authorList>
            <consortium name="RefSeq"/>
        </authorList>
    </citation>
    <scope>IDENTIFICATION</scope>
    <source>
        <tissue evidence="6">Leaf</tissue>
    </source>
</reference>
<sequence>MGFLRFIRRYGPLRDKTRIRLYALQHVQSRGFSKEGVPNGNDVVHPVLIIGAGPVGLVLSILLTKLGINCTVLERNKAFSKHPQAHFINNRSMEIFRKIDGLVEEIQRSQPPVDLWRKFIYCTSLSGSILGSVDHIQPQDGAGSTVRKLVGIEMRGEKDLQKLVSVHFFSRDLGQFLLEENPGMLFFIFNTEAIGVLVAHDLRQGEFVLQIPFYPPQQTFEDFSSKACEKLIGKLVGREFGDVDIIDIKPWIMHAEVAERFICRGSRILLAGDAAHRFPPAGGFGMNTGIQDAHNLAWKIASVIKGIAPTSMLNTYEIERKPIALFNTRLSLENYKAAMSVPAALGLDPTIANTVHQFIVNGIGSILPTGLQKLALDGIFGIGRAQLSEFVLNESNPLGSSRLAKLKHIFEEGKSLQLQFPAEDLGFRYLQGALVPESNDTESPPEVLTGRRRDYTPSAQPGSRLPHMFVKVNPLCEETISTLDLVSVDKVEFVLIIAPVEESYHLAREAFKVAEEQEISLKVCILWSTDSVEGLEKGSEAALSPWKNYADVVEAQSSTSNWWDMCNMTSRGAILVRPDEHIAWRTSSGLAEDPRVEMQRVFAAILGEHR</sequence>
<dbReference type="Pfam" id="PF01494">
    <property type="entry name" value="FAD_binding_3"/>
    <property type="match status" value="2"/>
</dbReference>
<dbReference type="InterPro" id="IPR002938">
    <property type="entry name" value="FAD-bd"/>
</dbReference>
<dbReference type="PANTHER" id="PTHR43004:SF6">
    <property type="entry name" value="FAD_NAD(P)-BINDING OXIDOREDUCTASE FAMILY PROTEIN"/>
    <property type="match status" value="1"/>
</dbReference>
<protein>
    <submittedName>
        <fullName evidence="6">Uncharacterized protein LOC106756528 isoform X2</fullName>
    </submittedName>
</protein>
<evidence type="ECO:0000256" key="1">
    <source>
        <dbReference type="ARBA" id="ARBA00022630"/>
    </source>
</evidence>
<feature type="region of interest" description="Disordered" evidence="3">
    <location>
        <begin position="437"/>
        <end position="461"/>
    </location>
</feature>
<feature type="domain" description="FAD-binding" evidence="4">
    <location>
        <begin position="140"/>
        <end position="324"/>
    </location>
</feature>
<keyword evidence="5" id="KW-1185">Reference proteome</keyword>
<keyword evidence="1" id="KW-0285">Flavoprotein</keyword>
<evidence type="ECO:0000259" key="4">
    <source>
        <dbReference type="Pfam" id="PF01494"/>
    </source>
</evidence>
<dbReference type="Gene3D" id="3.40.30.120">
    <property type="match status" value="1"/>
</dbReference>
<proteinExistence type="predicted"/>
<feature type="domain" description="FAD-binding" evidence="4">
    <location>
        <begin position="46"/>
        <end position="123"/>
    </location>
</feature>
<organism evidence="5 6">
    <name type="scientific">Vigna radiata var. radiata</name>
    <name type="common">Mung bean</name>
    <name type="synonym">Phaseolus aureus</name>
    <dbReference type="NCBI Taxonomy" id="3916"/>
    <lineage>
        <taxon>Eukaryota</taxon>
        <taxon>Viridiplantae</taxon>
        <taxon>Streptophyta</taxon>
        <taxon>Embryophyta</taxon>
        <taxon>Tracheophyta</taxon>
        <taxon>Spermatophyta</taxon>
        <taxon>Magnoliopsida</taxon>
        <taxon>eudicotyledons</taxon>
        <taxon>Gunneridae</taxon>
        <taxon>Pentapetalae</taxon>
        <taxon>rosids</taxon>
        <taxon>fabids</taxon>
        <taxon>Fabales</taxon>
        <taxon>Fabaceae</taxon>
        <taxon>Papilionoideae</taxon>
        <taxon>50 kb inversion clade</taxon>
        <taxon>NPAAA clade</taxon>
        <taxon>indigoferoid/millettioid clade</taxon>
        <taxon>Phaseoleae</taxon>
        <taxon>Vigna</taxon>
    </lineage>
</organism>
<dbReference type="PANTHER" id="PTHR43004">
    <property type="entry name" value="TRK SYSTEM POTASSIUM UPTAKE PROTEIN"/>
    <property type="match status" value="1"/>
</dbReference>
<dbReference type="InterPro" id="IPR036188">
    <property type="entry name" value="FAD/NAD-bd_sf"/>
</dbReference>